<evidence type="ECO:0000313" key="3">
    <source>
        <dbReference type="EMBL" id="PSB00799.1"/>
    </source>
</evidence>
<protein>
    <submittedName>
        <fullName evidence="3">Monooxygenase</fullName>
    </submittedName>
</protein>
<proteinExistence type="predicted"/>
<feature type="domain" description="FAD-binding" evidence="2">
    <location>
        <begin position="2"/>
        <end position="316"/>
    </location>
</feature>
<dbReference type="PRINTS" id="PR00420">
    <property type="entry name" value="RNGMNOXGNASE"/>
</dbReference>
<dbReference type="RefSeq" id="WP_106291288.1">
    <property type="nucleotide sequence ID" value="NZ_CAWNTC010000199.1"/>
</dbReference>
<name>A0A2T1BXQ8_9CYAN</name>
<dbReference type="Proteomes" id="UP000238762">
    <property type="component" value="Unassembled WGS sequence"/>
</dbReference>
<dbReference type="InterPro" id="IPR050631">
    <property type="entry name" value="PheA/TfdB_FAD_monoxygenase"/>
</dbReference>
<sequence length="399" mass="44073">MTQVVIVGAGPTGVTLALLLVKQGIKVKLVEASRNFRRIFRGEALMPSGLDALDQMGLSSVIERIPHRPLDAWEFIINGKTLFQVEEPMETGGKPCTLVSQPALLQELVAEAMTYPEFKLISGNPVQDLLKSQGRICAVHLGDGTNIPADLVIGTDGRNSVVRERANLQLKEQGQSFDVLWFKLADSPLFDSKNVFYTIVKGKSAFGLFRSSEGNLQLGWTLHPEEAFDWKQANWSEILANAAPDRLAGYFRDLGDTIERPILLSVKVGLAHKWYAPGVLILGDAAHPMSPIRAQGINVALRDAIAAANHLIPVLLQGVEVSQIDAVLARIQTEREPEIIKIQKLQSQEVLQAEILRKIPLLQRVLSQLTPIVSPAIRKSWLSRQRQLRHGVTKVKLDI</sequence>
<dbReference type="PANTHER" id="PTHR43476">
    <property type="entry name" value="3-(3-HYDROXY-PHENYL)PROPIONATE/3-HYDROXYCINNAMIC ACID HYDROXYLASE"/>
    <property type="match status" value="1"/>
</dbReference>
<dbReference type="GO" id="GO:0071949">
    <property type="term" value="F:FAD binding"/>
    <property type="evidence" value="ECO:0007669"/>
    <property type="project" value="InterPro"/>
</dbReference>
<organism evidence="3 4">
    <name type="scientific">Merismopedia glauca CCAP 1448/3</name>
    <dbReference type="NCBI Taxonomy" id="1296344"/>
    <lineage>
        <taxon>Bacteria</taxon>
        <taxon>Bacillati</taxon>
        <taxon>Cyanobacteriota</taxon>
        <taxon>Cyanophyceae</taxon>
        <taxon>Synechococcales</taxon>
        <taxon>Merismopediaceae</taxon>
        <taxon>Merismopedia</taxon>
    </lineage>
</organism>
<dbReference type="AlphaFoldDB" id="A0A2T1BXQ8"/>
<accession>A0A2T1BXQ8</accession>
<dbReference type="EMBL" id="PVWJ01000159">
    <property type="protein sequence ID" value="PSB00799.1"/>
    <property type="molecule type" value="Genomic_DNA"/>
</dbReference>
<dbReference type="Pfam" id="PF01494">
    <property type="entry name" value="FAD_binding_3"/>
    <property type="match status" value="1"/>
</dbReference>
<evidence type="ECO:0000259" key="2">
    <source>
        <dbReference type="Pfam" id="PF01494"/>
    </source>
</evidence>
<reference evidence="3 4" key="2">
    <citation type="submission" date="2018-03" db="EMBL/GenBank/DDBJ databases">
        <title>The ancient ancestry and fast evolution of plastids.</title>
        <authorList>
            <person name="Moore K.R."/>
            <person name="Magnabosco C."/>
            <person name="Momper L."/>
            <person name="Gold D.A."/>
            <person name="Bosak T."/>
            <person name="Fournier G.P."/>
        </authorList>
    </citation>
    <scope>NUCLEOTIDE SEQUENCE [LARGE SCALE GENOMIC DNA]</scope>
    <source>
        <strain evidence="3 4">CCAP 1448/3</strain>
    </source>
</reference>
<dbReference type="OrthoDB" id="9806565at2"/>
<dbReference type="Gene3D" id="3.50.50.60">
    <property type="entry name" value="FAD/NAD(P)-binding domain"/>
    <property type="match status" value="2"/>
</dbReference>
<reference evidence="3 4" key="1">
    <citation type="submission" date="2018-02" db="EMBL/GenBank/DDBJ databases">
        <authorList>
            <person name="Cohen D.B."/>
            <person name="Kent A.D."/>
        </authorList>
    </citation>
    <scope>NUCLEOTIDE SEQUENCE [LARGE SCALE GENOMIC DNA]</scope>
    <source>
        <strain evidence="3 4">CCAP 1448/3</strain>
    </source>
</reference>
<keyword evidence="3" id="KW-0503">Monooxygenase</keyword>
<dbReference type="GO" id="GO:0004497">
    <property type="term" value="F:monooxygenase activity"/>
    <property type="evidence" value="ECO:0007669"/>
    <property type="project" value="UniProtKB-KW"/>
</dbReference>
<evidence type="ECO:0000313" key="4">
    <source>
        <dbReference type="Proteomes" id="UP000238762"/>
    </source>
</evidence>
<dbReference type="SUPFAM" id="SSF51905">
    <property type="entry name" value="FAD/NAD(P)-binding domain"/>
    <property type="match status" value="1"/>
</dbReference>
<dbReference type="PANTHER" id="PTHR43476:SF5">
    <property type="entry name" value="FAD-DEPENDENT MONOOXYGENASE"/>
    <property type="match status" value="1"/>
</dbReference>
<dbReference type="InterPro" id="IPR036188">
    <property type="entry name" value="FAD/NAD-bd_sf"/>
</dbReference>
<comment type="caution">
    <text evidence="3">The sequence shown here is derived from an EMBL/GenBank/DDBJ whole genome shotgun (WGS) entry which is preliminary data.</text>
</comment>
<keyword evidence="4" id="KW-1185">Reference proteome</keyword>
<gene>
    <name evidence="3" type="ORF">C7B64_21650</name>
</gene>
<dbReference type="InterPro" id="IPR002938">
    <property type="entry name" value="FAD-bd"/>
</dbReference>
<evidence type="ECO:0000256" key="1">
    <source>
        <dbReference type="ARBA" id="ARBA00023002"/>
    </source>
</evidence>
<keyword evidence="1" id="KW-0560">Oxidoreductase</keyword>